<protein>
    <recommendedName>
        <fullName evidence="11">HTH La-type RNA-binding domain-containing protein</fullName>
    </recommendedName>
</protein>
<dbReference type="Gene3D" id="1.10.10.10">
    <property type="entry name" value="Winged helix-like DNA-binding domain superfamily/Winged helix DNA-binding domain"/>
    <property type="match status" value="1"/>
</dbReference>
<dbReference type="AlphaFoldDB" id="W1PIR5"/>
<dbReference type="PANTHER" id="PTHR22792:SF159">
    <property type="entry name" value="LA-RELATED PROTEIN 1B-RELATED"/>
    <property type="match status" value="1"/>
</dbReference>
<proteinExistence type="predicted"/>
<dbReference type="InterPro" id="IPR034878">
    <property type="entry name" value="La-rel_plant_RRM"/>
</dbReference>
<evidence type="ECO:0000256" key="5">
    <source>
        <dbReference type="PROSITE-ProRule" id="PRU00332"/>
    </source>
</evidence>
<dbReference type="PROSITE" id="PS50961">
    <property type="entry name" value="HTH_LA"/>
    <property type="match status" value="1"/>
</dbReference>
<dbReference type="InterPro" id="IPR045180">
    <property type="entry name" value="La_dom_prot"/>
</dbReference>
<dbReference type="KEGG" id="atr:18435205"/>
<feature type="compositionally biased region" description="Basic residues" evidence="6">
    <location>
        <begin position="393"/>
        <end position="404"/>
    </location>
</feature>
<dbReference type="GO" id="GO:0005634">
    <property type="term" value="C:nucleus"/>
    <property type="evidence" value="ECO:0000318"/>
    <property type="project" value="GO_Central"/>
</dbReference>
<dbReference type="Gene3D" id="3.30.70.330">
    <property type="match status" value="1"/>
</dbReference>
<dbReference type="InterPro" id="IPR012677">
    <property type="entry name" value="Nucleotide-bd_a/b_plait_sf"/>
</dbReference>
<organism evidence="9 10">
    <name type="scientific">Amborella trichopoda</name>
    <dbReference type="NCBI Taxonomy" id="13333"/>
    <lineage>
        <taxon>Eukaryota</taxon>
        <taxon>Viridiplantae</taxon>
        <taxon>Streptophyta</taxon>
        <taxon>Embryophyta</taxon>
        <taxon>Tracheophyta</taxon>
        <taxon>Spermatophyta</taxon>
        <taxon>Magnoliopsida</taxon>
        <taxon>Amborellales</taxon>
        <taxon>Amborellaceae</taxon>
        <taxon>Amborella</taxon>
    </lineage>
</organism>
<dbReference type="SUPFAM" id="SSF46785">
    <property type="entry name" value="Winged helix' DNA-binding domain"/>
    <property type="match status" value="1"/>
</dbReference>
<name>W1PIR5_AMBTC</name>
<feature type="compositionally biased region" description="Basic and acidic residues" evidence="6">
    <location>
        <begin position="364"/>
        <end position="392"/>
    </location>
</feature>
<evidence type="ECO:0008006" key="11">
    <source>
        <dbReference type="Google" id="ProtNLM"/>
    </source>
</evidence>
<dbReference type="GO" id="GO:0003729">
    <property type="term" value="F:mRNA binding"/>
    <property type="evidence" value="ECO:0000318"/>
    <property type="project" value="GO_Central"/>
</dbReference>
<keyword evidence="10" id="KW-1185">Reference proteome</keyword>
<sequence length="450" mass="49428">MAEILHPRAQTPQTRVDEYQETLSLQNGSKEMEGEEALGKGACPVVSGHENLEILGTHLVVGAMEESLGVEDDIHDMENRETLGLPTDEELKFDDEGHDDGEVNPEIVRSLSVVEIMGENLGFDEDAGHSDTAGTPPTYSSKPVLTDELRDKIIKQVEYYFSNENLHTDKFLMKYMKKDKEGFVPISLIASFRKMKKLVQDKSLVVAALGASSQLVVSANGKKVKRLHPLPATDATTAKSRTVLVENLPEDHSAQNIERIFGDVGKVNSVRITEPQSSTHAFAKSNKPEMMISSKLHALVEYETVEAAEKAVAVLNDERNWRSGMRVQLLLKRMGMYGAAPRSRKGLVAESSNSASNSDIGDEANYKTHELHTEKSDMEVERHSPSEREGLRGRRRGRGKGHGQHHNDGHGAGLVCGISGSEAPMKQPPGPRMPDGTRGFTMGRGRPPPQ</sequence>
<accession>W1PIR5</accession>
<dbReference type="PROSITE" id="PS50102">
    <property type="entry name" value="RRM"/>
    <property type="match status" value="1"/>
</dbReference>
<dbReference type="PANTHER" id="PTHR22792">
    <property type="entry name" value="LUPUS LA PROTEIN-RELATED"/>
    <property type="match status" value="1"/>
</dbReference>
<dbReference type="GO" id="GO:1990904">
    <property type="term" value="C:ribonucleoprotein complex"/>
    <property type="evidence" value="ECO:0007669"/>
    <property type="project" value="InterPro"/>
</dbReference>
<dbReference type="OrthoDB" id="435402at2759"/>
<dbReference type="InterPro" id="IPR036390">
    <property type="entry name" value="WH_DNA-bd_sf"/>
</dbReference>
<dbReference type="InterPro" id="IPR036388">
    <property type="entry name" value="WH-like_DNA-bd_sf"/>
</dbReference>
<dbReference type="SMART" id="SM00715">
    <property type="entry name" value="LA"/>
    <property type="match status" value="1"/>
</dbReference>
<feature type="compositionally biased region" description="Polar residues" evidence="6">
    <location>
        <begin position="350"/>
        <end position="359"/>
    </location>
</feature>
<dbReference type="InterPro" id="IPR006630">
    <property type="entry name" value="La_HTH"/>
</dbReference>
<dbReference type="FunFam" id="1.10.10.10:FF:000158">
    <property type="entry name" value="La ribonucleoprotein domain family member 7"/>
    <property type="match status" value="1"/>
</dbReference>
<evidence type="ECO:0000256" key="2">
    <source>
        <dbReference type="ARBA" id="ARBA00004123"/>
    </source>
</evidence>
<evidence type="ECO:0000256" key="1">
    <source>
        <dbReference type="ARBA" id="ARBA00002339"/>
    </source>
</evidence>
<dbReference type="eggNOG" id="KOG1855">
    <property type="taxonomic scope" value="Eukaryota"/>
</dbReference>
<dbReference type="GO" id="GO:0006396">
    <property type="term" value="P:RNA processing"/>
    <property type="evidence" value="ECO:0007669"/>
    <property type="project" value="InterPro"/>
</dbReference>
<reference evidence="10" key="1">
    <citation type="journal article" date="2013" name="Science">
        <title>The Amborella genome and the evolution of flowering plants.</title>
        <authorList>
            <consortium name="Amborella Genome Project"/>
        </authorList>
    </citation>
    <scope>NUCLEOTIDE SEQUENCE [LARGE SCALE GENOMIC DNA]</scope>
</reference>
<feature type="domain" description="HTH La-type RNA-binding" evidence="8">
    <location>
        <begin position="143"/>
        <end position="234"/>
    </location>
</feature>
<comment type="subcellular location">
    <subcellularLocation>
        <location evidence="2">Nucleus</location>
    </subcellularLocation>
</comment>
<feature type="region of interest" description="Disordered" evidence="6">
    <location>
        <begin position="342"/>
        <end position="450"/>
    </location>
</feature>
<dbReference type="CDD" id="cd12288">
    <property type="entry name" value="RRM_La_like_plant"/>
    <property type="match status" value="1"/>
</dbReference>
<dbReference type="SUPFAM" id="SSF54928">
    <property type="entry name" value="RNA-binding domain, RBD"/>
    <property type="match status" value="1"/>
</dbReference>
<dbReference type="OMA" id="QMGKYGQ"/>
<dbReference type="CDD" id="cd08033">
    <property type="entry name" value="LARP_6"/>
    <property type="match status" value="1"/>
</dbReference>
<dbReference type="EMBL" id="KI393843">
    <property type="protein sequence ID" value="ERN07000.1"/>
    <property type="molecule type" value="Genomic_DNA"/>
</dbReference>
<evidence type="ECO:0000313" key="10">
    <source>
        <dbReference type="Proteomes" id="UP000017836"/>
    </source>
</evidence>
<keyword evidence="3 5" id="KW-0694">RNA-binding</keyword>
<dbReference type="Proteomes" id="UP000017836">
    <property type="component" value="Unassembled WGS sequence"/>
</dbReference>
<comment type="function">
    <text evidence="1">Transcriptional regulator.</text>
</comment>
<feature type="domain" description="RRM" evidence="7">
    <location>
        <begin position="241"/>
        <end position="334"/>
    </location>
</feature>
<dbReference type="PRINTS" id="PR00302">
    <property type="entry name" value="LUPUSLA"/>
</dbReference>
<dbReference type="InterPro" id="IPR000504">
    <property type="entry name" value="RRM_dom"/>
</dbReference>
<evidence type="ECO:0000256" key="4">
    <source>
        <dbReference type="ARBA" id="ARBA00023242"/>
    </source>
</evidence>
<gene>
    <name evidence="9" type="ORF">AMTR_s00141p00064150</name>
</gene>
<dbReference type="HOGENOM" id="CLU_033595_2_1_1"/>
<keyword evidence="4" id="KW-0539">Nucleus</keyword>
<evidence type="ECO:0000313" key="9">
    <source>
        <dbReference type="EMBL" id="ERN07000.1"/>
    </source>
</evidence>
<evidence type="ECO:0000259" key="7">
    <source>
        <dbReference type="PROSITE" id="PS50102"/>
    </source>
</evidence>
<evidence type="ECO:0000256" key="6">
    <source>
        <dbReference type="SAM" id="MobiDB-lite"/>
    </source>
</evidence>
<evidence type="ECO:0000259" key="8">
    <source>
        <dbReference type="PROSITE" id="PS50961"/>
    </source>
</evidence>
<dbReference type="Pfam" id="PF05383">
    <property type="entry name" value="La"/>
    <property type="match status" value="1"/>
</dbReference>
<dbReference type="InterPro" id="IPR035979">
    <property type="entry name" value="RBD_domain_sf"/>
</dbReference>
<dbReference type="Gramene" id="ERN07000">
    <property type="protein sequence ID" value="ERN07000"/>
    <property type="gene ID" value="AMTR_s00141p00064150"/>
</dbReference>
<dbReference type="STRING" id="13333.W1PIR5"/>
<evidence type="ECO:0000256" key="3">
    <source>
        <dbReference type="ARBA" id="ARBA00022884"/>
    </source>
</evidence>
<dbReference type="InterPro" id="IPR002344">
    <property type="entry name" value="Lupus_La"/>
</dbReference>